<reference evidence="2 3" key="1">
    <citation type="journal article" date="2014" name="Agronomy (Basel)">
        <title>A Draft Genome Sequence for Ensete ventricosum, the Drought-Tolerant Tree Against Hunger.</title>
        <authorList>
            <person name="Harrison J."/>
            <person name="Moore K.A."/>
            <person name="Paszkiewicz K."/>
            <person name="Jones T."/>
            <person name="Grant M."/>
            <person name="Ambacheew D."/>
            <person name="Muzemil S."/>
            <person name="Studholme D.J."/>
        </authorList>
    </citation>
    <scope>NUCLEOTIDE SEQUENCE [LARGE SCALE GENOMIC DNA]</scope>
</reference>
<gene>
    <name evidence="2" type="ORF">B296_00045759</name>
</gene>
<proteinExistence type="predicted"/>
<dbReference type="EMBL" id="AMZH03008185">
    <property type="protein sequence ID" value="RRT59493.1"/>
    <property type="molecule type" value="Genomic_DNA"/>
</dbReference>
<accession>A0A426Z6D9</accession>
<name>A0A426Z6D9_ENSVE</name>
<organism evidence="2 3">
    <name type="scientific">Ensete ventricosum</name>
    <name type="common">Abyssinian banana</name>
    <name type="synonym">Musa ensete</name>
    <dbReference type="NCBI Taxonomy" id="4639"/>
    <lineage>
        <taxon>Eukaryota</taxon>
        <taxon>Viridiplantae</taxon>
        <taxon>Streptophyta</taxon>
        <taxon>Embryophyta</taxon>
        <taxon>Tracheophyta</taxon>
        <taxon>Spermatophyta</taxon>
        <taxon>Magnoliopsida</taxon>
        <taxon>Liliopsida</taxon>
        <taxon>Zingiberales</taxon>
        <taxon>Musaceae</taxon>
        <taxon>Ensete</taxon>
    </lineage>
</organism>
<dbReference type="Proteomes" id="UP000287651">
    <property type="component" value="Unassembled WGS sequence"/>
</dbReference>
<evidence type="ECO:0000313" key="2">
    <source>
        <dbReference type="EMBL" id="RRT59493.1"/>
    </source>
</evidence>
<comment type="caution">
    <text evidence="2">The sequence shown here is derived from an EMBL/GenBank/DDBJ whole genome shotgun (WGS) entry which is preliminary data.</text>
</comment>
<evidence type="ECO:0000313" key="3">
    <source>
        <dbReference type="Proteomes" id="UP000287651"/>
    </source>
</evidence>
<feature type="compositionally biased region" description="Basic and acidic residues" evidence="1">
    <location>
        <begin position="63"/>
        <end position="74"/>
    </location>
</feature>
<dbReference type="AlphaFoldDB" id="A0A426Z6D9"/>
<sequence>MPSSTFGFVFSSTCSTSINNRDQSGDPPHQLVLLKALMFAGGALVLAWNKARAGKKEEEDEVERQVSARSPRKEEVGAGEFVPRAMAPWWSSTIGLQCWPSARIEPWLCLVAIPMSHPWLPRHTFYTKESAAISSI</sequence>
<evidence type="ECO:0000256" key="1">
    <source>
        <dbReference type="SAM" id="MobiDB-lite"/>
    </source>
</evidence>
<feature type="region of interest" description="Disordered" evidence="1">
    <location>
        <begin position="52"/>
        <end position="74"/>
    </location>
</feature>
<protein>
    <submittedName>
        <fullName evidence="2">Uncharacterized protein</fullName>
    </submittedName>
</protein>